<accession>A0A9P9A9I2</accession>
<sequence length="474" mass="53382">MSANGESSVTGIFSASTFIFGRREDGVWKETVITEPAMLPGVNVVASALEEGETAVICCKSDYTVDPLYGCYSNPPATSYTDFAVCQQLPLLALSRDLVNTIFTYNGKVFTKTAFEHVDMDYIPIFCVNIEATASMLNTTNADTKMPSSEDLQLYTNRPLPGIPSQFAEDDEDPTFPQRLEEAKESNDEMTKLNEMSRKVELEIYANLWAVMYWDYLIDRLFSYAPVFIDFTRAKNGETISCKPKLLPTRKDKFDVDRVFLGNESSGLQLKVLERRYLDACQSTQKTWDALAKVIGKIVESMNGDPADDEIAFRAFHDGHQAKFFTDHGDIRCGNWRNFDINRPCVKQEADDHVRGYCYRQTDYISITTSPRRLWNFITRTPWKFSEDIRIAVIDLRVLTRLGIAFGSTKGNGRDELGLNSTKYATKHHLLVAGWIPSQAIKGLLSIGQLRGLMANNDNEGSKPELSSTQVKVD</sequence>
<dbReference type="Proteomes" id="UP000770015">
    <property type="component" value="Unassembled WGS sequence"/>
</dbReference>
<organism evidence="2 3">
    <name type="scientific">Plectosphaerella plurivora</name>
    <dbReference type="NCBI Taxonomy" id="936078"/>
    <lineage>
        <taxon>Eukaryota</taxon>
        <taxon>Fungi</taxon>
        <taxon>Dikarya</taxon>
        <taxon>Ascomycota</taxon>
        <taxon>Pezizomycotina</taxon>
        <taxon>Sordariomycetes</taxon>
        <taxon>Hypocreomycetidae</taxon>
        <taxon>Glomerellales</taxon>
        <taxon>Plectosphaerellaceae</taxon>
        <taxon>Plectosphaerella</taxon>
    </lineage>
</organism>
<evidence type="ECO:0000313" key="2">
    <source>
        <dbReference type="EMBL" id="KAH6685859.1"/>
    </source>
</evidence>
<dbReference type="InterPro" id="IPR056009">
    <property type="entry name" value="DUF7587"/>
</dbReference>
<feature type="domain" description="DUF7587" evidence="1">
    <location>
        <begin position="310"/>
        <end position="448"/>
    </location>
</feature>
<proteinExistence type="predicted"/>
<reference evidence="2" key="1">
    <citation type="journal article" date="2021" name="Nat. Commun.">
        <title>Genetic determinants of endophytism in the Arabidopsis root mycobiome.</title>
        <authorList>
            <person name="Mesny F."/>
            <person name="Miyauchi S."/>
            <person name="Thiergart T."/>
            <person name="Pickel B."/>
            <person name="Atanasova L."/>
            <person name="Karlsson M."/>
            <person name="Huettel B."/>
            <person name="Barry K.W."/>
            <person name="Haridas S."/>
            <person name="Chen C."/>
            <person name="Bauer D."/>
            <person name="Andreopoulos W."/>
            <person name="Pangilinan J."/>
            <person name="LaButti K."/>
            <person name="Riley R."/>
            <person name="Lipzen A."/>
            <person name="Clum A."/>
            <person name="Drula E."/>
            <person name="Henrissat B."/>
            <person name="Kohler A."/>
            <person name="Grigoriev I.V."/>
            <person name="Martin F.M."/>
            <person name="Hacquard S."/>
        </authorList>
    </citation>
    <scope>NUCLEOTIDE SEQUENCE</scope>
    <source>
        <strain evidence="2">MPI-SDFR-AT-0117</strain>
    </source>
</reference>
<comment type="caution">
    <text evidence="2">The sequence shown here is derived from an EMBL/GenBank/DDBJ whole genome shotgun (WGS) entry which is preliminary data.</text>
</comment>
<evidence type="ECO:0000313" key="3">
    <source>
        <dbReference type="Proteomes" id="UP000770015"/>
    </source>
</evidence>
<dbReference type="Pfam" id="PF24494">
    <property type="entry name" value="DUF7587"/>
    <property type="match status" value="1"/>
</dbReference>
<name>A0A9P9A9I2_9PEZI</name>
<keyword evidence="3" id="KW-1185">Reference proteome</keyword>
<evidence type="ECO:0000259" key="1">
    <source>
        <dbReference type="Pfam" id="PF24494"/>
    </source>
</evidence>
<dbReference type="AlphaFoldDB" id="A0A9P9A9I2"/>
<dbReference type="EMBL" id="JAGSXJ010000014">
    <property type="protein sequence ID" value="KAH6685859.1"/>
    <property type="molecule type" value="Genomic_DNA"/>
</dbReference>
<gene>
    <name evidence="2" type="ORF">F5X68DRAFT_232837</name>
</gene>
<protein>
    <recommendedName>
        <fullName evidence="1">DUF7587 domain-containing protein</fullName>
    </recommendedName>
</protein>
<dbReference type="OrthoDB" id="5148696at2759"/>